<dbReference type="CDD" id="cd13836">
    <property type="entry name" value="IHF_B"/>
    <property type="match status" value="1"/>
</dbReference>
<evidence type="ECO:0000256" key="1">
    <source>
        <dbReference type="ARBA" id="ARBA00023125"/>
    </source>
</evidence>
<dbReference type="AlphaFoldDB" id="K9LKR5"/>
<dbReference type="Pfam" id="PF00216">
    <property type="entry name" value="Bac_DNA_binding"/>
    <property type="match status" value="1"/>
</dbReference>
<dbReference type="EMBL" id="JX025758">
    <property type="protein sequence ID" value="AFK83712.1"/>
    <property type="molecule type" value="Genomic_DNA"/>
</dbReference>
<dbReference type="Gene3D" id="4.10.520.10">
    <property type="entry name" value="IHF-like DNA-binding proteins"/>
    <property type="match status" value="1"/>
</dbReference>
<dbReference type="InterPro" id="IPR010992">
    <property type="entry name" value="IHF-like_DNA-bd_dom_sf"/>
</dbReference>
<reference evidence="2" key="1">
    <citation type="submission" date="2012-05" db="EMBL/GenBank/DDBJ databases">
        <title>Analysis of copper-resistance conferring metagenomic clones coming from heavy metals-polluted soil.</title>
        <authorList>
            <person name="Deja-Sikora E."/>
            <person name="Golebiewski M."/>
            <person name="Tretyn A."/>
        </authorList>
    </citation>
    <scope>NUCLEOTIDE SEQUENCE</scope>
</reference>
<dbReference type="SUPFAM" id="SSF47729">
    <property type="entry name" value="IHF-like DNA-binding proteins"/>
    <property type="match status" value="1"/>
</dbReference>
<evidence type="ECO:0000313" key="2">
    <source>
        <dbReference type="EMBL" id="AFK83712.1"/>
    </source>
</evidence>
<dbReference type="InterPro" id="IPR000119">
    <property type="entry name" value="Hist_DNA-bd"/>
</dbReference>
<dbReference type="SMART" id="SM00411">
    <property type="entry name" value="BHL"/>
    <property type="match status" value="1"/>
</dbReference>
<dbReference type="GO" id="GO:0030527">
    <property type="term" value="F:structural constituent of chromatin"/>
    <property type="evidence" value="ECO:0007669"/>
    <property type="project" value="InterPro"/>
</dbReference>
<dbReference type="PRINTS" id="PR01727">
    <property type="entry name" value="DNABINDINGHU"/>
</dbReference>
<accession>K9LKR5</accession>
<dbReference type="PANTHER" id="PTHR33175:SF3">
    <property type="entry name" value="DNA-BINDING PROTEIN HU-BETA"/>
    <property type="match status" value="1"/>
</dbReference>
<proteinExistence type="predicted"/>
<sequence>MIKLDIINRVAEKTGVPKMKAEQAVDALFHSMKEALTRGERIELRGFGVFVVKPRKRGVGRNPRTGEEVAIPSGKTIRFKPGKDLQVSDGVVVDTDSDTDDTDD</sequence>
<dbReference type="GO" id="GO:0003677">
    <property type="term" value="F:DNA binding"/>
    <property type="evidence" value="ECO:0007669"/>
    <property type="project" value="UniProtKB-KW"/>
</dbReference>
<name>K9LKR5_9ZZZZ</name>
<organism evidence="2">
    <name type="scientific">uncultured organism</name>
    <dbReference type="NCBI Taxonomy" id="155900"/>
    <lineage>
        <taxon>unclassified sequences</taxon>
        <taxon>environmental samples</taxon>
    </lineage>
</organism>
<keyword evidence="1" id="KW-0238">DNA-binding</keyword>
<dbReference type="PANTHER" id="PTHR33175">
    <property type="entry name" value="DNA-BINDING PROTEIN HU"/>
    <property type="match status" value="1"/>
</dbReference>
<gene>
    <name evidence="2" type="ORF">pA2Cu1_4</name>
</gene>
<protein>
    <submittedName>
        <fullName evidence="2">IHF</fullName>
    </submittedName>
</protein>